<reference evidence="2 3" key="1">
    <citation type="journal article" date="2016" name="Nat. Commun.">
        <title>Thousands of microbial genomes shed light on interconnected biogeochemical processes in an aquifer system.</title>
        <authorList>
            <person name="Anantharaman K."/>
            <person name="Brown C.T."/>
            <person name="Hug L.A."/>
            <person name="Sharon I."/>
            <person name="Castelle C.J."/>
            <person name="Probst A.J."/>
            <person name="Thomas B.C."/>
            <person name="Singh A."/>
            <person name="Wilkins M.J."/>
            <person name="Karaoz U."/>
            <person name="Brodie E.L."/>
            <person name="Williams K.H."/>
            <person name="Hubbard S.S."/>
            <person name="Banfield J.F."/>
        </authorList>
    </citation>
    <scope>NUCLEOTIDE SEQUENCE [LARGE SCALE GENOMIC DNA]</scope>
</reference>
<protein>
    <submittedName>
        <fullName evidence="2">Uncharacterized protein</fullName>
    </submittedName>
</protein>
<proteinExistence type="predicted"/>
<evidence type="ECO:0000313" key="2">
    <source>
        <dbReference type="EMBL" id="OGG05775.1"/>
    </source>
</evidence>
<comment type="caution">
    <text evidence="2">The sequence shown here is derived from an EMBL/GenBank/DDBJ whole genome shotgun (WGS) entry which is preliminary data.</text>
</comment>
<evidence type="ECO:0000256" key="1">
    <source>
        <dbReference type="SAM" id="MobiDB-lite"/>
    </source>
</evidence>
<gene>
    <name evidence="2" type="ORF">A2872_01410</name>
</gene>
<sequence>MVETALSRPPVGQADSPRTHQQEGTLEAFPTNADDFERYLGSLSCEQKDYERGLFYEDVREAAADWVLFPWLPLKLREPFVKKNKPTLIIGLGLGTTAPYYEGPKLWFQNTGRPTKVYSPETLVNVGCVNDREGDRYMELLYRERRKSNGPVDVMLHSISGVLDRYVRNKYGDEYQKLVGTTIYLGSPKQLRWVNSFVGDKYLKFFKWFLGSDDSGLRVVFESGDSAGEADTHTVSIGNPKDAVWDGRFDGSQVLVHVPHSSLHMNLPVLRQATDILDEGLPRAA</sequence>
<name>A0A1F5Z074_9BACT</name>
<evidence type="ECO:0000313" key="3">
    <source>
        <dbReference type="Proteomes" id="UP000178681"/>
    </source>
</evidence>
<dbReference type="AlphaFoldDB" id="A0A1F5Z074"/>
<dbReference type="Proteomes" id="UP000178681">
    <property type="component" value="Unassembled WGS sequence"/>
</dbReference>
<organism evidence="2 3">
    <name type="scientific">Candidatus Gottesmanbacteria bacterium RIFCSPHIGHO2_01_FULL_42_12</name>
    <dbReference type="NCBI Taxonomy" id="1798377"/>
    <lineage>
        <taxon>Bacteria</taxon>
        <taxon>Candidatus Gottesmaniibacteriota</taxon>
    </lineage>
</organism>
<feature type="region of interest" description="Disordered" evidence="1">
    <location>
        <begin position="1"/>
        <end position="25"/>
    </location>
</feature>
<accession>A0A1F5Z074</accession>
<dbReference type="EMBL" id="MFJG01000029">
    <property type="protein sequence ID" value="OGG05775.1"/>
    <property type="molecule type" value="Genomic_DNA"/>
</dbReference>
<dbReference type="STRING" id="1798377.A2872_01410"/>